<evidence type="ECO:0000313" key="11">
    <source>
        <dbReference type="EMBL" id="CAL1329383.1"/>
    </source>
</evidence>
<name>A0ABM9NPG8_9GAMM</name>
<keyword evidence="5 8" id="KW-0560">Oxidoreductase</keyword>
<keyword evidence="12" id="KW-1185">Reference proteome</keyword>
<dbReference type="NCBIfam" id="TIGR01421">
    <property type="entry name" value="gluta_reduc_1"/>
    <property type="match status" value="1"/>
</dbReference>
<dbReference type="GO" id="GO:0004362">
    <property type="term" value="F:glutathione-disulfide reductase (NADPH) activity"/>
    <property type="evidence" value="ECO:0007669"/>
    <property type="project" value="UniProtKB-EC"/>
</dbReference>
<evidence type="ECO:0000256" key="7">
    <source>
        <dbReference type="ARBA" id="ARBA00023284"/>
    </source>
</evidence>
<evidence type="ECO:0000256" key="6">
    <source>
        <dbReference type="ARBA" id="ARBA00023157"/>
    </source>
</evidence>
<evidence type="ECO:0000256" key="2">
    <source>
        <dbReference type="ARBA" id="ARBA00007532"/>
    </source>
</evidence>
<dbReference type="NCBIfam" id="NF004776">
    <property type="entry name" value="PRK06116.1"/>
    <property type="match status" value="1"/>
</dbReference>
<dbReference type="Proteomes" id="UP001497533">
    <property type="component" value="Chromosome"/>
</dbReference>
<dbReference type="Pfam" id="PF02852">
    <property type="entry name" value="Pyr_redox_dim"/>
    <property type="match status" value="1"/>
</dbReference>
<dbReference type="PANTHER" id="PTHR42737">
    <property type="entry name" value="GLUTATHIONE REDUCTASE"/>
    <property type="match status" value="1"/>
</dbReference>
<dbReference type="RefSeq" id="WP_341764848.1">
    <property type="nucleotide sequence ID" value="NZ_OZ034688.1"/>
</dbReference>
<evidence type="ECO:0000256" key="4">
    <source>
        <dbReference type="ARBA" id="ARBA00022827"/>
    </source>
</evidence>
<gene>
    <name evidence="11" type="primary">gor</name>
    <name evidence="11" type="ORF">PRHACTZTBTEA_465</name>
</gene>
<evidence type="ECO:0000313" key="12">
    <source>
        <dbReference type="Proteomes" id="UP001497533"/>
    </source>
</evidence>
<dbReference type="Gene3D" id="3.30.390.30">
    <property type="match status" value="1"/>
</dbReference>
<keyword evidence="3 8" id="KW-0285">Flavoprotein</keyword>
<evidence type="ECO:0000256" key="3">
    <source>
        <dbReference type="ARBA" id="ARBA00022630"/>
    </source>
</evidence>
<dbReference type="PRINTS" id="PR00411">
    <property type="entry name" value="PNDRDTASEI"/>
</dbReference>
<dbReference type="PROSITE" id="PS00076">
    <property type="entry name" value="PYRIDINE_REDOX_1"/>
    <property type="match status" value="1"/>
</dbReference>
<dbReference type="SUPFAM" id="SSF55424">
    <property type="entry name" value="FAD/NAD-linked reductases, dimerisation (C-terminal) domain"/>
    <property type="match status" value="1"/>
</dbReference>
<dbReference type="Gene3D" id="3.50.50.60">
    <property type="entry name" value="FAD/NAD(P)-binding domain"/>
    <property type="match status" value="2"/>
</dbReference>
<keyword evidence="7 8" id="KW-0676">Redox-active center</keyword>
<evidence type="ECO:0000259" key="10">
    <source>
        <dbReference type="Pfam" id="PF07992"/>
    </source>
</evidence>
<comment type="similarity">
    <text evidence="2 8">Belongs to the class-I pyridine nucleotide-disulfide oxidoreductase family.</text>
</comment>
<feature type="domain" description="FAD/NAD(P)-binding" evidence="10">
    <location>
        <begin position="5"/>
        <end position="318"/>
    </location>
</feature>
<evidence type="ECO:0000256" key="1">
    <source>
        <dbReference type="ARBA" id="ARBA00001974"/>
    </source>
</evidence>
<dbReference type="InterPro" id="IPR023753">
    <property type="entry name" value="FAD/NAD-binding_dom"/>
</dbReference>
<dbReference type="InterPro" id="IPR046952">
    <property type="entry name" value="GSHR/TRXR-like"/>
</dbReference>
<organism evidence="11 12">
    <name type="scientific">Candidatus Providencia siddallii</name>
    <dbReference type="NCBI Taxonomy" id="1715285"/>
    <lineage>
        <taxon>Bacteria</taxon>
        <taxon>Pseudomonadati</taxon>
        <taxon>Pseudomonadota</taxon>
        <taxon>Gammaproteobacteria</taxon>
        <taxon>Enterobacterales</taxon>
        <taxon>Morganellaceae</taxon>
        <taxon>Providencia</taxon>
    </lineage>
</organism>
<dbReference type="SUPFAM" id="SSF51905">
    <property type="entry name" value="FAD/NAD(P)-binding domain"/>
    <property type="match status" value="1"/>
</dbReference>
<evidence type="ECO:0000256" key="8">
    <source>
        <dbReference type="RuleBase" id="RU003691"/>
    </source>
</evidence>
<protein>
    <submittedName>
        <fullName evidence="11">Glutathione reductase</fullName>
        <ecNumber evidence="11">1.8.1.7</ecNumber>
    </submittedName>
</protein>
<dbReference type="EC" id="1.8.1.7" evidence="11"/>
<dbReference type="PANTHER" id="PTHR42737:SF2">
    <property type="entry name" value="GLUTATHIONE REDUCTASE"/>
    <property type="match status" value="1"/>
</dbReference>
<dbReference type="InterPro" id="IPR012999">
    <property type="entry name" value="Pyr_OxRdtase_I_AS"/>
</dbReference>
<dbReference type="PRINTS" id="PR00368">
    <property type="entry name" value="FADPNR"/>
</dbReference>
<dbReference type="InterPro" id="IPR004099">
    <property type="entry name" value="Pyr_nucl-diS_OxRdtase_dimer"/>
</dbReference>
<keyword evidence="6" id="KW-1015">Disulfide bond</keyword>
<dbReference type="EMBL" id="OZ034688">
    <property type="protein sequence ID" value="CAL1329383.1"/>
    <property type="molecule type" value="Genomic_DNA"/>
</dbReference>
<comment type="cofactor">
    <cofactor evidence="1">
        <name>FAD</name>
        <dbReference type="ChEBI" id="CHEBI:57692"/>
    </cofactor>
</comment>
<proteinExistence type="inferred from homology"/>
<evidence type="ECO:0000256" key="5">
    <source>
        <dbReference type="ARBA" id="ARBA00023002"/>
    </source>
</evidence>
<dbReference type="InterPro" id="IPR006322">
    <property type="entry name" value="Glutathione_Rdtase_euk/bac"/>
</dbReference>
<accession>A0ABM9NPG8</accession>
<dbReference type="InterPro" id="IPR001100">
    <property type="entry name" value="Pyr_nuc-diS_OxRdtase"/>
</dbReference>
<dbReference type="Pfam" id="PF07992">
    <property type="entry name" value="Pyr_redox_2"/>
    <property type="match status" value="1"/>
</dbReference>
<dbReference type="InterPro" id="IPR036188">
    <property type="entry name" value="FAD/NAD-bd_sf"/>
</dbReference>
<feature type="domain" description="Pyridine nucleotide-disulphide oxidoreductase dimerisation" evidence="9">
    <location>
        <begin position="339"/>
        <end position="448"/>
    </location>
</feature>
<keyword evidence="4 8" id="KW-0274">FAD</keyword>
<reference evidence="11" key="1">
    <citation type="submission" date="2024-04" db="EMBL/GenBank/DDBJ databases">
        <authorList>
            <person name="Manzano-Marin A."/>
            <person name="Manzano-Marin A."/>
            <person name="Alejandro Manzano Marin A."/>
        </authorList>
    </citation>
    <scope>NUCLEOTIDE SEQUENCE [LARGE SCALE GENOMIC DNA]</scope>
    <source>
        <strain evidence="11">TABTEA</strain>
    </source>
</reference>
<dbReference type="InterPro" id="IPR016156">
    <property type="entry name" value="FAD/NAD-linked_Rdtase_dimer_sf"/>
</dbReference>
<evidence type="ECO:0000259" key="9">
    <source>
        <dbReference type="Pfam" id="PF02852"/>
    </source>
</evidence>
<sequence length="450" mass="50445">MNRHYDYIVIGGGSGGISSIKYASIYGKKCALIEGKKLGGTCVNLGCVPKKIMWYASNISEIINFYAANYGFDILKSNFDLKKLIKIRNNYINRVSQSYYEILKKNNITIIKGFGSFIDKNTLKVNNEFYSADHILISSGSYPFVPEIRGSEYGITSDGFFELKKLPKRVAIIGAGYIAIEIAGILNSLGVETHLFIRKNIPLRSFDSIIKKTLIEIMNIKGIILHNNSILKEIIKNDNNSLTLKLENNNEYIVDVLIWAVGRKPMTNNLNIEVTGVKLDEYGYIKVDKYQNTNIKNIYAVGDNTNTVKLAPVAVTAGRNLSKRLFNNSCNMYLDYNTVPTVVFFNPPICAVGLTEFQAIKKYGFNNVKIYTSTFNSMYTSITLQNIPCRLKLVCINDNEKIIGIHGIGFGMDEILQGFVVALRIGATKKDFDNTIAIHPTIAEEFVTIR</sequence>
<dbReference type="PIRSF" id="PIRSF000350">
    <property type="entry name" value="Mercury_reductase_MerA"/>
    <property type="match status" value="1"/>
</dbReference>